<evidence type="ECO:0000313" key="3">
    <source>
        <dbReference type="Proteomes" id="UP000448943"/>
    </source>
</evidence>
<feature type="transmembrane region" description="Helical" evidence="1">
    <location>
        <begin position="18"/>
        <end position="40"/>
    </location>
</feature>
<feature type="transmembrane region" description="Helical" evidence="1">
    <location>
        <begin position="52"/>
        <end position="75"/>
    </location>
</feature>
<reference evidence="2 3" key="1">
    <citation type="submission" date="2019-01" db="EMBL/GenBank/DDBJ databases">
        <title>Chengkuizengella sp. nov., isolated from deep-sea sediment of East Pacific Ocean.</title>
        <authorList>
            <person name="Yang J."/>
            <person name="Lai Q."/>
            <person name="Shao Z."/>
        </authorList>
    </citation>
    <scope>NUCLEOTIDE SEQUENCE [LARGE SCALE GENOMIC DNA]</scope>
    <source>
        <strain evidence="2 3">YPA3-1-1</strain>
    </source>
</reference>
<comment type="caution">
    <text evidence="2">The sequence shown here is derived from an EMBL/GenBank/DDBJ whole genome shotgun (WGS) entry which is preliminary data.</text>
</comment>
<dbReference type="OrthoDB" id="4764283at2"/>
<evidence type="ECO:0000313" key="2">
    <source>
        <dbReference type="EMBL" id="NBI30210.1"/>
    </source>
</evidence>
<sequence length="188" mass="21997">MAKDTIEIYSPRKNIVKLFILTIFINLIGIVMIFISFKSILMISSSNILMPIYLFFFYLIIGLSSTIGNPCTYYLKRLIKPKPSLIINNVGIYFDIHQFITGTIKWGGIKEISMTVYKINWLPSSLNIKINRLNKLTSKRNFFLEIMLKTKILFRGNSIEIPEFMFSMQLEEVMGIIKKNLDEFYKHE</sequence>
<name>A0A6N9Q614_9BACL</name>
<keyword evidence="3" id="KW-1185">Reference proteome</keyword>
<keyword evidence="1" id="KW-0472">Membrane</keyword>
<proteinExistence type="predicted"/>
<protein>
    <submittedName>
        <fullName evidence="2">Uncharacterized protein</fullName>
    </submittedName>
</protein>
<dbReference type="Proteomes" id="UP000448943">
    <property type="component" value="Unassembled WGS sequence"/>
</dbReference>
<keyword evidence="1" id="KW-1133">Transmembrane helix</keyword>
<accession>A0A6N9Q614</accession>
<keyword evidence="1" id="KW-0812">Transmembrane</keyword>
<gene>
    <name evidence="2" type="ORF">ERL59_14770</name>
</gene>
<dbReference type="RefSeq" id="WP_160647021.1">
    <property type="nucleotide sequence ID" value="NZ_SIJB01000030.1"/>
</dbReference>
<dbReference type="AlphaFoldDB" id="A0A6N9Q614"/>
<evidence type="ECO:0000256" key="1">
    <source>
        <dbReference type="SAM" id="Phobius"/>
    </source>
</evidence>
<organism evidence="2 3">
    <name type="scientific">Chengkuizengella marina</name>
    <dbReference type="NCBI Taxonomy" id="2507566"/>
    <lineage>
        <taxon>Bacteria</taxon>
        <taxon>Bacillati</taxon>
        <taxon>Bacillota</taxon>
        <taxon>Bacilli</taxon>
        <taxon>Bacillales</taxon>
        <taxon>Paenibacillaceae</taxon>
        <taxon>Chengkuizengella</taxon>
    </lineage>
</organism>
<dbReference type="EMBL" id="SIJB01000030">
    <property type="protein sequence ID" value="NBI30210.1"/>
    <property type="molecule type" value="Genomic_DNA"/>
</dbReference>